<dbReference type="Proteomes" id="UP000796880">
    <property type="component" value="Unassembled WGS sequence"/>
</dbReference>
<sequence length="161" mass="18867">MPQFGRSFTTFQPLFCVCGGWLVRWEEPSTICGWTFHIRRVFCEKEFKIKLQGNVEGRKGKLRINMERCLRWHQSWQEFTKSAGDTLEYAKFCEEDVRPALTDIVWSWRGISELKVDRQDGKLERCLSMGPAVIIFCALVWFLSAQDSSHCTVDRCTMELQ</sequence>
<proteinExistence type="predicted"/>
<evidence type="ECO:0000313" key="1">
    <source>
        <dbReference type="EMBL" id="KAF3450950.1"/>
    </source>
</evidence>
<dbReference type="Gene3D" id="3.30.310.80">
    <property type="entry name" value="Kinase associated domain 1, KA1"/>
    <property type="match status" value="1"/>
</dbReference>
<evidence type="ECO:0000313" key="2">
    <source>
        <dbReference type="Proteomes" id="UP000796880"/>
    </source>
</evidence>
<keyword evidence="2" id="KW-1185">Reference proteome</keyword>
<accession>A0A8K0MMK1</accession>
<organism evidence="1 2">
    <name type="scientific">Rhamnella rubrinervis</name>
    <dbReference type="NCBI Taxonomy" id="2594499"/>
    <lineage>
        <taxon>Eukaryota</taxon>
        <taxon>Viridiplantae</taxon>
        <taxon>Streptophyta</taxon>
        <taxon>Embryophyta</taxon>
        <taxon>Tracheophyta</taxon>
        <taxon>Spermatophyta</taxon>
        <taxon>Magnoliopsida</taxon>
        <taxon>eudicotyledons</taxon>
        <taxon>Gunneridae</taxon>
        <taxon>Pentapetalae</taxon>
        <taxon>rosids</taxon>
        <taxon>fabids</taxon>
        <taxon>Rosales</taxon>
        <taxon>Rhamnaceae</taxon>
        <taxon>rhamnoid group</taxon>
        <taxon>Rhamneae</taxon>
        <taxon>Rhamnella</taxon>
    </lineage>
</organism>
<protein>
    <submittedName>
        <fullName evidence="1">Uncharacterized protein</fullName>
    </submittedName>
</protein>
<dbReference type="OrthoDB" id="1935838at2759"/>
<dbReference type="EMBL" id="VOIH02000003">
    <property type="protein sequence ID" value="KAF3450950.1"/>
    <property type="molecule type" value="Genomic_DNA"/>
</dbReference>
<name>A0A8K0MMK1_9ROSA</name>
<reference evidence="1" key="1">
    <citation type="submission" date="2020-03" db="EMBL/GenBank/DDBJ databases">
        <title>A high-quality chromosome-level genome assembly of a woody plant with both climbing and erect habits, Rhamnella rubrinervis.</title>
        <authorList>
            <person name="Lu Z."/>
            <person name="Yang Y."/>
            <person name="Zhu X."/>
            <person name="Sun Y."/>
        </authorList>
    </citation>
    <scope>NUCLEOTIDE SEQUENCE</scope>
    <source>
        <strain evidence="1">BYM</strain>
        <tissue evidence="1">Leaf</tissue>
    </source>
</reference>
<dbReference type="AlphaFoldDB" id="A0A8K0MMK1"/>
<comment type="caution">
    <text evidence="1">The sequence shown here is derived from an EMBL/GenBank/DDBJ whole genome shotgun (WGS) entry which is preliminary data.</text>
</comment>
<gene>
    <name evidence="1" type="ORF">FNV43_RR07039</name>
</gene>